<gene>
    <name evidence="1" type="ORF">K7G82_19495</name>
</gene>
<protein>
    <recommendedName>
        <fullName evidence="3">Secreted protein</fullName>
    </recommendedName>
</protein>
<proteinExistence type="predicted"/>
<dbReference type="RefSeq" id="WP_222991604.1">
    <property type="nucleotide sequence ID" value="NZ_JAINVV010000009.1"/>
</dbReference>
<evidence type="ECO:0000313" key="1">
    <source>
        <dbReference type="EMBL" id="MBY8824499.1"/>
    </source>
</evidence>
<name>A0ABS7PT25_9SPHN</name>
<dbReference type="Proteomes" id="UP000706039">
    <property type="component" value="Unassembled WGS sequence"/>
</dbReference>
<accession>A0ABS7PT25</accession>
<reference evidence="1 2" key="1">
    <citation type="submission" date="2021-08" db="EMBL/GenBank/DDBJ databases">
        <authorList>
            <person name="Tuo L."/>
        </authorList>
    </citation>
    <scope>NUCLEOTIDE SEQUENCE [LARGE SCALE GENOMIC DNA]</scope>
    <source>
        <strain evidence="1 2">JCM 31229</strain>
    </source>
</reference>
<evidence type="ECO:0000313" key="2">
    <source>
        <dbReference type="Proteomes" id="UP000706039"/>
    </source>
</evidence>
<organism evidence="1 2">
    <name type="scientific">Sphingomonas colocasiae</name>
    <dbReference type="NCBI Taxonomy" id="1848973"/>
    <lineage>
        <taxon>Bacteria</taxon>
        <taxon>Pseudomonadati</taxon>
        <taxon>Pseudomonadota</taxon>
        <taxon>Alphaproteobacteria</taxon>
        <taxon>Sphingomonadales</taxon>
        <taxon>Sphingomonadaceae</taxon>
        <taxon>Sphingomonas</taxon>
    </lineage>
</organism>
<evidence type="ECO:0008006" key="3">
    <source>
        <dbReference type="Google" id="ProtNLM"/>
    </source>
</evidence>
<dbReference type="EMBL" id="JAINVV010000009">
    <property type="protein sequence ID" value="MBY8824499.1"/>
    <property type="molecule type" value="Genomic_DNA"/>
</dbReference>
<sequence length="101" mass="11230">MLALALSLLGGLINKLAVFVALFFLDGVDMGIGLHRRRRSDASTRLAVQRSLDGSSNSRLGRRIDSPLPINRCTTFLETETLGIRLIRSIFRRKLGHTEPL</sequence>
<keyword evidence="2" id="KW-1185">Reference proteome</keyword>
<comment type="caution">
    <text evidence="1">The sequence shown here is derived from an EMBL/GenBank/DDBJ whole genome shotgun (WGS) entry which is preliminary data.</text>
</comment>